<keyword evidence="4" id="KW-0238">DNA-binding</keyword>
<dbReference type="Gene3D" id="3.40.50.2300">
    <property type="match status" value="1"/>
</dbReference>
<evidence type="ECO:0000256" key="3">
    <source>
        <dbReference type="ARBA" id="ARBA00023015"/>
    </source>
</evidence>
<dbReference type="FunFam" id="3.40.50.2300:FF:000001">
    <property type="entry name" value="DNA-binding response regulator PhoB"/>
    <property type="match status" value="1"/>
</dbReference>
<comment type="caution">
    <text evidence="8">The sequence shown here is derived from an EMBL/GenBank/DDBJ whole genome shotgun (WGS) entry which is preliminary data.</text>
</comment>
<evidence type="ECO:0000256" key="1">
    <source>
        <dbReference type="ARBA" id="ARBA00022553"/>
    </source>
</evidence>
<dbReference type="AlphaFoldDB" id="A0A931GBH5"/>
<keyword evidence="3" id="KW-0805">Transcription regulation</keyword>
<evidence type="ECO:0000256" key="2">
    <source>
        <dbReference type="ARBA" id="ARBA00023012"/>
    </source>
</evidence>
<keyword evidence="2" id="KW-0902">Two-component regulatory system</keyword>
<reference evidence="8" key="1">
    <citation type="submission" date="2020-07" db="EMBL/GenBank/DDBJ databases">
        <title>Severe corrosion of carbon steel in oil field produced water can be linked to methanogenic archaea containing a special type of NiFe hydrogenase.</title>
        <authorList>
            <person name="Lahme S."/>
            <person name="Mand J."/>
            <person name="Longwell J."/>
            <person name="Smith R."/>
            <person name="Enning D."/>
        </authorList>
    </citation>
    <scope>NUCLEOTIDE SEQUENCE</scope>
    <source>
        <strain evidence="8">MIC098Bin6</strain>
    </source>
</reference>
<dbReference type="PANTHER" id="PTHR44591">
    <property type="entry name" value="STRESS RESPONSE REGULATOR PROTEIN 1"/>
    <property type="match status" value="1"/>
</dbReference>
<evidence type="ECO:0000256" key="5">
    <source>
        <dbReference type="ARBA" id="ARBA00023163"/>
    </source>
</evidence>
<dbReference type="Proteomes" id="UP000706172">
    <property type="component" value="Unassembled WGS sequence"/>
</dbReference>
<dbReference type="CDD" id="cd17574">
    <property type="entry name" value="REC_OmpR"/>
    <property type="match status" value="1"/>
</dbReference>
<dbReference type="InterPro" id="IPR001789">
    <property type="entry name" value="Sig_transdc_resp-reg_receiver"/>
</dbReference>
<organism evidence="8 9">
    <name type="scientific">Desulfotignum balticum</name>
    <dbReference type="NCBI Taxonomy" id="115781"/>
    <lineage>
        <taxon>Bacteria</taxon>
        <taxon>Pseudomonadati</taxon>
        <taxon>Thermodesulfobacteriota</taxon>
        <taxon>Desulfobacteria</taxon>
        <taxon>Desulfobacterales</taxon>
        <taxon>Desulfobacteraceae</taxon>
        <taxon>Desulfotignum</taxon>
    </lineage>
</organism>
<sequence>MSEQKLILVVDDDPDLVEAVSMKLEAKNYRVAKAYDGVEAMDRINEEKPALVILDVMMPRKNGWDVCEEIKNNEGLKDIAVVLLTAVADSVKTTSYTHHDGKTTLADDYIPKPIDLDELMEIVSDHCG</sequence>
<dbReference type="EMBL" id="JACCQK010000309">
    <property type="protein sequence ID" value="MBG0779419.1"/>
    <property type="molecule type" value="Genomic_DNA"/>
</dbReference>
<dbReference type="Pfam" id="PF00072">
    <property type="entry name" value="Response_reg"/>
    <property type="match status" value="1"/>
</dbReference>
<keyword evidence="5" id="KW-0804">Transcription</keyword>
<evidence type="ECO:0000313" key="9">
    <source>
        <dbReference type="Proteomes" id="UP000706172"/>
    </source>
</evidence>
<dbReference type="GO" id="GO:0003677">
    <property type="term" value="F:DNA binding"/>
    <property type="evidence" value="ECO:0007669"/>
    <property type="project" value="UniProtKB-KW"/>
</dbReference>
<accession>A0A931GBH5</accession>
<name>A0A931GBH5_9BACT</name>
<dbReference type="GO" id="GO:0000160">
    <property type="term" value="P:phosphorelay signal transduction system"/>
    <property type="evidence" value="ECO:0007669"/>
    <property type="project" value="UniProtKB-KW"/>
</dbReference>
<feature type="domain" description="Response regulatory" evidence="7">
    <location>
        <begin position="6"/>
        <end position="127"/>
    </location>
</feature>
<evidence type="ECO:0000313" key="8">
    <source>
        <dbReference type="EMBL" id="MBG0779419.1"/>
    </source>
</evidence>
<evidence type="ECO:0000256" key="4">
    <source>
        <dbReference type="ARBA" id="ARBA00023125"/>
    </source>
</evidence>
<keyword evidence="1 6" id="KW-0597">Phosphoprotein</keyword>
<dbReference type="SUPFAM" id="SSF52172">
    <property type="entry name" value="CheY-like"/>
    <property type="match status" value="1"/>
</dbReference>
<evidence type="ECO:0000256" key="6">
    <source>
        <dbReference type="PROSITE-ProRule" id="PRU00169"/>
    </source>
</evidence>
<feature type="modified residue" description="4-aspartylphosphate" evidence="6">
    <location>
        <position position="55"/>
    </location>
</feature>
<dbReference type="SMART" id="SM00448">
    <property type="entry name" value="REC"/>
    <property type="match status" value="1"/>
</dbReference>
<dbReference type="PANTHER" id="PTHR44591:SF3">
    <property type="entry name" value="RESPONSE REGULATORY DOMAIN-CONTAINING PROTEIN"/>
    <property type="match status" value="1"/>
</dbReference>
<protein>
    <submittedName>
        <fullName evidence="8">Response regulator</fullName>
    </submittedName>
</protein>
<proteinExistence type="predicted"/>
<evidence type="ECO:0000259" key="7">
    <source>
        <dbReference type="PROSITE" id="PS50110"/>
    </source>
</evidence>
<gene>
    <name evidence="8" type="ORF">H0S81_05785</name>
</gene>
<dbReference type="InterPro" id="IPR050595">
    <property type="entry name" value="Bact_response_regulator"/>
</dbReference>
<dbReference type="InterPro" id="IPR011006">
    <property type="entry name" value="CheY-like_superfamily"/>
</dbReference>
<dbReference type="PROSITE" id="PS50110">
    <property type="entry name" value="RESPONSE_REGULATORY"/>
    <property type="match status" value="1"/>
</dbReference>